<evidence type="ECO:0000313" key="12">
    <source>
        <dbReference type="EMBL" id="PJZ70513.1"/>
    </source>
</evidence>
<evidence type="ECO:0000256" key="2">
    <source>
        <dbReference type="ARBA" id="ARBA00002695"/>
    </source>
</evidence>
<evidence type="ECO:0000256" key="4">
    <source>
        <dbReference type="ARBA" id="ARBA00009845"/>
    </source>
</evidence>
<dbReference type="InterPro" id="IPR004431">
    <property type="entry name" value="3-IsopropMal_deHydase_ssu"/>
</dbReference>
<comment type="catalytic activity">
    <reaction evidence="1 10">
        <text>(2R,3S)-3-isopropylmalate = (2S)-2-isopropylmalate</text>
        <dbReference type="Rhea" id="RHEA:32287"/>
        <dbReference type="ChEBI" id="CHEBI:1178"/>
        <dbReference type="ChEBI" id="CHEBI:35121"/>
        <dbReference type="EC" id="4.2.1.33"/>
    </reaction>
</comment>
<dbReference type="InterPro" id="IPR033940">
    <property type="entry name" value="IPMI_Swivel"/>
</dbReference>
<dbReference type="GO" id="GO:0009098">
    <property type="term" value="P:L-leucine biosynthetic process"/>
    <property type="evidence" value="ECO:0007669"/>
    <property type="project" value="UniProtKB-UniRule"/>
</dbReference>
<proteinExistence type="inferred from homology"/>
<dbReference type="InterPro" id="IPR000573">
    <property type="entry name" value="AconitaseA/IPMdHydase_ssu_swvl"/>
</dbReference>
<organism evidence="13 15">
    <name type="scientific">Leptospira perolatii</name>
    <dbReference type="NCBI Taxonomy" id="2023191"/>
    <lineage>
        <taxon>Bacteria</taxon>
        <taxon>Pseudomonadati</taxon>
        <taxon>Spirochaetota</taxon>
        <taxon>Spirochaetia</taxon>
        <taxon>Leptospirales</taxon>
        <taxon>Leptospiraceae</taxon>
        <taxon>Leptospira</taxon>
    </lineage>
</organism>
<keyword evidence="6 10" id="KW-0432">Leucine biosynthesis</keyword>
<comment type="subunit">
    <text evidence="5 10">Heterodimer of LeuC and LeuD.</text>
</comment>
<dbReference type="SUPFAM" id="SSF52016">
    <property type="entry name" value="LeuD/IlvD-like"/>
    <property type="match status" value="1"/>
</dbReference>
<evidence type="ECO:0000256" key="1">
    <source>
        <dbReference type="ARBA" id="ARBA00000491"/>
    </source>
</evidence>
<dbReference type="Proteomes" id="UP000231990">
    <property type="component" value="Unassembled WGS sequence"/>
</dbReference>
<evidence type="ECO:0000313" key="15">
    <source>
        <dbReference type="Proteomes" id="UP000231990"/>
    </source>
</evidence>
<dbReference type="GO" id="GO:0003861">
    <property type="term" value="F:3-isopropylmalate dehydratase activity"/>
    <property type="evidence" value="ECO:0007669"/>
    <property type="project" value="UniProtKB-UniRule"/>
</dbReference>
<dbReference type="AlphaFoldDB" id="A0A2M9ZQV7"/>
<evidence type="ECO:0000256" key="10">
    <source>
        <dbReference type="HAMAP-Rule" id="MF_01031"/>
    </source>
</evidence>
<dbReference type="OrthoDB" id="9777465at2"/>
<dbReference type="PANTHER" id="PTHR43345:SF5">
    <property type="entry name" value="3-ISOPROPYLMALATE DEHYDRATASE SMALL SUBUNIT"/>
    <property type="match status" value="1"/>
</dbReference>
<dbReference type="EC" id="4.2.1.33" evidence="10"/>
<evidence type="ECO:0000313" key="14">
    <source>
        <dbReference type="Proteomes" id="UP000231962"/>
    </source>
</evidence>
<comment type="function">
    <text evidence="2 10">Catalyzes the isomerization between 2-isopropylmalate and 3-isopropylmalate, via the formation of 2-isopropylmaleate.</text>
</comment>
<feature type="domain" description="Aconitase A/isopropylmalate dehydratase small subunit swivel" evidence="11">
    <location>
        <begin position="1"/>
        <end position="120"/>
    </location>
</feature>
<evidence type="ECO:0000313" key="13">
    <source>
        <dbReference type="EMBL" id="PJZ74349.1"/>
    </source>
</evidence>
<sequence length="210" mass="24035">MNGWKNHKGIAVPVLRANIDTDQILPKQFMKLVDKKGFGKHLFHDWRYMDTEETVLNPDFPLNFERYKGASILISGKNFGSGSSREHAPWALSDFGFKVVIAPSFADIFSINCAKNGIALVALQEDQILEIANWVEKNPGCELEIDLERLVCSANQKEYSFVLDPSQVDRIKHGWDEIDSTFHASESILRFEMEYNKRFPFLKSPSMTNF</sequence>
<name>A0A2M9ZQV7_9LEPT</name>
<dbReference type="EMBL" id="NPDY01000003">
    <property type="protein sequence ID" value="PJZ70513.1"/>
    <property type="molecule type" value="Genomic_DNA"/>
</dbReference>
<evidence type="ECO:0000259" key="11">
    <source>
        <dbReference type="Pfam" id="PF00694"/>
    </source>
</evidence>
<dbReference type="Pfam" id="PF00694">
    <property type="entry name" value="Aconitase_C"/>
    <property type="match status" value="1"/>
</dbReference>
<comment type="caution">
    <text evidence="13">The sequence shown here is derived from an EMBL/GenBank/DDBJ whole genome shotgun (WGS) entry which is preliminary data.</text>
</comment>
<keyword evidence="7 10" id="KW-0028">Amino-acid biosynthesis</keyword>
<accession>A0A2M9ZQV7</accession>
<protein>
    <recommendedName>
        <fullName evidence="10">3-isopropylmalate dehydratase small subunit</fullName>
        <ecNumber evidence="10">4.2.1.33</ecNumber>
    </recommendedName>
    <alternativeName>
        <fullName evidence="10">Alpha-IPM isomerase</fullName>
        <shortName evidence="10">IPMI</shortName>
    </alternativeName>
    <alternativeName>
        <fullName evidence="10">Isopropylmalate isomerase</fullName>
    </alternativeName>
</protein>
<dbReference type="Gene3D" id="3.20.19.10">
    <property type="entry name" value="Aconitase, domain 4"/>
    <property type="match status" value="1"/>
</dbReference>
<dbReference type="NCBIfam" id="NF002458">
    <property type="entry name" value="PRK01641.1"/>
    <property type="match status" value="1"/>
</dbReference>
<evidence type="ECO:0000256" key="7">
    <source>
        <dbReference type="ARBA" id="ARBA00022605"/>
    </source>
</evidence>
<comment type="similarity">
    <text evidence="4 10">Belongs to the LeuD family. LeuD type 1 subfamily.</text>
</comment>
<evidence type="ECO:0000256" key="8">
    <source>
        <dbReference type="ARBA" id="ARBA00023239"/>
    </source>
</evidence>
<dbReference type="NCBIfam" id="TIGR00171">
    <property type="entry name" value="leuD"/>
    <property type="match status" value="1"/>
</dbReference>
<keyword evidence="9 10" id="KW-0100">Branched-chain amino acid biosynthesis</keyword>
<dbReference type="InterPro" id="IPR015928">
    <property type="entry name" value="Aconitase/3IPM_dehydase_swvl"/>
</dbReference>
<dbReference type="CDD" id="cd01577">
    <property type="entry name" value="IPMI_Swivel"/>
    <property type="match status" value="1"/>
</dbReference>
<evidence type="ECO:0000256" key="9">
    <source>
        <dbReference type="ARBA" id="ARBA00023304"/>
    </source>
</evidence>
<evidence type="ECO:0000256" key="5">
    <source>
        <dbReference type="ARBA" id="ARBA00011271"/>
    </source>
</evidence>
<dbReference type="Proteomes" id="UP000231962">
    <property type="component" value="Unassembled WGS sequence"/>
</dbReference>
<gene>
    <name evidence="10 13" type="primary">leuD</name>
    <name evidence="12" type="ORF">CH360_05860</name>
    <name evidence="13" type="ORF">CH373_05440</name>
</gene>
<dbReference type="PANTHER" id="PTHR43345">
    <property type="entry name" value="3-ISOPROPYLMALATE DEHYDRATASE SMALL SUBUNIT 2-RELATED-RELATED"/>
    <property type="match status" value="1"/>
</dbReference>
<keyword evidence="8 10" id="KW-0456">Lyase</keyword>
<dbReference type="UniPathway" id="UPA00048">
    <property type="reaction ID" value="UER00071"/>
</dbReference>
<dbReference type="HAMAP" id="MF_01031">
    <property type="entry name" value="LeuD_type1"/>
    <property type="match status" value="1"/>
</dbReference>
<evidence type="ECO:0000256" key="3">
    <source>
        <dbReference type="ARBA" id="ARBA00004729"/>
    </source>
</evidence>
<evidence type="ECO:0000256" key="6">
    <source>
        <dbReference type="ARBA" id="ARBA00022430"/>
    </source>
</evidence>
<comment type="pathway">
    <text evidence="3 10">Amino-acid biosynthesis; L-leucine biosynthesis; L-leucine from 3-methyl-2-oxobutanoate: step 2/4.</text>
</comment>
<reference evidence="14 15" key="1">
    <citation type="submission" date="2017-07" db="EMBL/GenBank/DDBJ databases">
        <title>Leptospira spp. isolated from tropical soils.</title>
        <authorList>
            <person name="Thibeaux R."/>
            <person name="Iraola G."/>
            <person name="Ferres I."/>
            <person name="Bierque E."/>
            <person name="Girault D."/>
            <person name="Soupe-Gilbert M.-E."/>
            <person name="Picardeau M."/>
            <person name="Goarant C."/>
        </authorList>
    </citation>
    <scope>NUCLEOTIDE SEQUENCE [LARGE SCALE GENOMIC DNA]</scope>
    <source>
        <strain evidence="13 15">FH1-B-B1</strain>
        <strain evidence="12 14">FH1-B-C1</strain>
    </source>
</reference>
<dbReference type="FunFam" id="3.20.19.10:FF:000003">
    <property type="entry name" value="3-isopropylmalate dehydratase small subunit"/>
    <property type="match status" value="1"/>
</dbReference>
<dbReference type="GO" id="GO:0009316">
    <property type="term" value="C:3-isopropylmalate dehydratase complex"/>
    <property type="evidence" value="ECO:0007669"/>
    <property type="project" value="InterPro"/>
</dbReference>
<dbReference type="RefSeq" id="WP_100713081.1">
    <property type="nucleotide sequence ID" value="NZ_NPDY01000003.1"/>
</dbReference>
<dbReference type="EMBL" id="NPDZ01000002">
    <property type="protein sequence ID" value="PJZ74349.1"/>
    <property type="molecule type" value="Genomic_DNA"/>
</dbReference>
<dbReference type="InterPro" id="IPR050075">
    <property type="entry name" value="LeuD"/>
</dbReference>
<keyword evidence="14" id="KW-1185">Reference proteome</keyword>